<organism evidence="2 3">
    <name type="scientific">Paratrimastix pyriformis</name>
    <dbReference type="NCBI Taxonomy" id="342808"/>
    <lineage>
        <taxon>Eukaryota</taxon>
        <taxon>Metamonada</taxon>
        <taxon>Preaxostyla</taxon>
        <taxon>Paratrimastigidae</taxon>
        <taxon>Paratrimastix</taxon>
    </lineage>
</organism>
<evidence type="ECO:0000313" key="3">
    <source>
        <dbReference type="Proteomes" id="UP001141327"/>
    </source>
</evidence>
<evidence type="ECO:0000256" key="1">
    <source>
        <dbReference type="SAM" id="MobiDB-lite"/>
    </source>
</evidence>
<reference evidence="2" key="1">
    <citation type="journal article" date="2022" name="bioRxiv">
        <title>Genomics of Preaxostyla Flagellates Illuminates Evolutionary Transitions and the Path Towards Mitochondrial Loss.</title>
        <authorList>
            <person name="Novak L.V.F."/>
            <person name="Treitli S.C."/>
            <person name="Pyrih J."/>
            <person name="Halakuc P."/>
            <person name="Pipaliya S.V."/>
            <person name="Vacek V."/>
            <person name="Brzon O."/>
            <person name="Soukal P."/>
            <person name="Eme L."/>
            <person name="Dacks J.B."/>
            <person name="Karnkowska A."/>
            <person name="Elias M."/>
            <person name="Hampl V."/>
        </authorList>
    </citation>
    <scope>NUCLEOTIDE SEQUENCE</scope>
    <source>
        <strain evidence="2">RCP-MX</strain>
    </source>
</reference>
<feature type="region of interest" description="Disordered" evidence="1">
    <location>
        <begin position="71"/>
        <end position="101"/>
    </location>
</feature>
<keyword evidence="3" id="KW-1185">Reference proteome</keyword>
<feature type="compositionally biased region" description="Polar residues" evidence="1">
    <location>
        <begin position="75"/>
        <end position="84"/>
    </location>
</feature>
<feature type="compositionally biased region" description="Basic and acidic residues" evidence="1">
    <location>
        <begin position="90"/>
        <end position="101"/>
    </location>
</feature>
<dbReference type="EMBL" id="JAPMOS010000193">
    <property type="protein sequence ID" value="KAJ4454024.1"/>
    <property type="molecule type" value="Genomic_DNA"/>
</dbReference>
<accession>A0ABQ8U9K8</accession>
<protein>
    <submittedName>
        <fullName evidence="2">Uncharacterized protein</fullName>
    </submittedName>
</protein>
<proteinExistence type="predicted"/>
<evidence type="ECO:0000313" key="2">
    <source>
        <dbReference type="EMBL" id="KAJ4454024.1"/>
    </source>
</evidence>
<sequence length="101" mass="11145">MSISSLPVRSIIPTVSQFPLSRFSESEKGDVVIPIAFMFVDPEPFSFRWRAQRGFTNAGCLGQGQVSAAAELESRQFSPPTTLTKPGGRIRSERRSKSLRA</sequence>
<dbReference type="Proteomes" id="UP001141327">
    <property type="component" value="Unassembled WGS sequence"/>
</dbReference>
<gene>
    <name evidence="2" type="ORF">PAPYR_11390</name>
</gene>
<comment type="caution">
    <text evidence="2">The sequence shown here is derived from an EMBL/GenBank/DDBJ whole genome shotgun (WGS) entry which is preliminary data.</text>
</comment>
<name>A0ABQ8U9K8_9EUKA</name>